<keyword evidence="3" id="KW-1185">Reference proteome</keyword>
<dbReference type="Proteomes" id="UP000604046">
    <property type="component" value="Unassembled WGS sequence"/>
</dbReference>
<feature type="region of interest" description="Disordered" evidence="1">
    <location>
        <begin position="1"/>
        <end position="58"/>
    </location>
</feature>
<gene>
    <name evidence="2" type="ORF">SNAT2548_LOCUS1289</name>
</gene>
<name>A0A812H6L3_9DINO</name>
<sequence length="502" mass="53551">MTRTDETKDTKEKRHEKEKKEKKEKKVKNKERQYQLIDIDTKEPDAKRRKATGSSGGWRLQGFDQAHLNGIWRKRDDPHYKLFDHNGVPYSSVWKDGGELFAYYQYDKSRWAMSPRIDDTTDVDLFLQVRAKKKEPGILFYSNDTKLWRENLPDGNWKYHYPTNGVQYWTELTSEELSWLSMAEPAALAPRRSVAVPAARTPAFLDKQPGTPNLPPLQPIAAPGTPLTPWGTAAPGTPNMCAGNAAPGTPLQRCNDAGVRAPGTPTGWLSCETPQLAAAAVGGSTWPGGEATAATQAFHHGLPFPCAPSAPGVSGTSFTHAGPSAPSTNFTPCAPSSGAPFELGAACAPNEQFTGFTPCASSAPFTHPVPGIGCAPGAQFAHFTSGTPGSPGPPFVPANSCVSVTQFEHFTPRTPGPAPAPASAPRPATAPVPSMPVEPPKASLAPAVAPTPPPPSRPVPRPSCAPPKPPPKPLPKPLPRKKDRSATPPGHAPGSRPSLYMP</sequence>
<feature type="compositionally biased region" description="Pro residues" evidence="1">
    <location>
        <begin position="449"/>
        <end position="477"/>
    </location>
</feature>
<dbReference type="AlphaFoldDB" id="A0A812H6L3"/>
<feature type="region of interest" description="Disordered" evidence="1">
    <location>
        <begin position="409"/>
        <end position="502"/>
    </location>
</feature>
<comment type="caution">
    <text evidence="2">The sequence shown here is derived from an EMBL/GenBank/DDBJ whole genome shotgun (WGS) entry which is preliminary data.</text>
</comment>
<protein>
    <submittedName>
        <fullName evidence="2">Uncharacterized protein</fullName>
    </submittedName>
</protein>
<reference evidence="2" key="1">
    <citation type="submission" date="2021-02" db="EMBL/GenBank/DDBJ databases">
        <authorList>
            <person name="Dougan E. K."/>
            <person name="Rhodes N."/>
            <person name="Thang M."/>
            <person name="Chan C."/>
        </authorList>
    </citation>
    <scope>NUCLEOTIDE SEQUENCE</scope>
</reference>
<organism evidence="2 3">
    <name type="scientific">Symbiodinium natans</name>
    <dbReference type="NCBI Taxonomy" id="878477"/>
    <lineage>
        <taxon>Eukaryota</taxon>
        <taxon>Sar</taxon>
        <taxon>Alveolata</taxon>
        <taxon>Dinophyceae</taxon>
        <taxon>Suessiales</taxon>
        <taxon>Symbiodiniaceae</taxon>
        <taxon>Symbiodinium</taxon>
    </lineage>
</organism>
<accession>A0A812H6L3</accession>
<proteinExistence type="predicted"/>
<evidence type="ECO:0000256" key="1">
    <source>
        <dbReference type="SAM" id="MobiDB-lite"/>
    </source>
</evidence>
<feature type="compositionally biased region" description="Pro residues" evidence="1">
    <location>
        <begin position="414"/>
        <end position="439"/>
    </location>
</feature>
<evidence type="ECO:0000313" key="3">
    <source>
        <dbReference type="Proteomes" id="UP000604046"/>
    </source>
</evidence>
<evidence type="ECO:0000313" key="2">
    <source>
        <dbReference type="EMBL" id="CAE6943019.1"/>
    </source>
</evidence>
<dbReference type="EMBL" id="CAJNDS010000069">
    <property type="protein sequence ID" value="CAE6943019.1"/>
    <property type="molecule type" value="Genomic_DNA"/>
</dbReference>
<feature type="compositionally biased region" description="Basic and acidic residues" evidence="1">
    <location>
        <begin position="1"/>
        <end position="21"/>
    </location>
</feature>